<dbReference type="Proteomes" id="UP000266841">
    <property type="component" value="Unassembled WGS sequence"/>
</dbReference>
<evidence type="ECO:0000313" key="4">
    <source>
        <dbReference type="Proteomes" id="UP000266841"/>
    </source>
</evidence>
<sequence length="416" mass="47153">MGKSGGPRRGRPRKDWFARNLVYYRPLILAFAALLLSTYLYVAKRQYDFMWAPPATCEAPVPASVDLEELGQKMHTAFIDSERGMGIVESVLVIDDGKEFTKKIALLLEGIAILHQTSNAYIALYDELGVATLKRVPRHYEYRRKLSRAEYYQGLGKMSAGGPADAVDSFYRCYVQYNDLIRDFYEDGNIVMAVEIAKEMALVVLDSCRAQLHIPGRTKVANEMWERYVTLLYFIDTHENLTNDSFSPRGGKRLGHELKNYVKMSLAGSRAARVTKDAMIDNETMTMDELVAKYARTYDAGNKEGISAPGKLRLASLLLCAAFYERLIGLFEDSQESFDLAMDFYDDYLMEGESPMMYVGIPGGYDFPPVVTVFFKDHSRRLVRQSLGEMMRMESEHSSLEEEGNADAAMPWSKDL</sequence>
<organism evidence="3 4">
    <name type="scientific">Thalassiosira oceanica</name>
    <name type="common">Marine diatom</name>
    <dbReference type="NCBI Taxonomy" id="159749"/>
    <lineage>
        <taxon>Eukaryota</taxon>
        <taxon>Sar</taxon>
        <taxon>Stramenopiles</taxon>
        <taxon>Ochrophyta</taxon>
        <taxon>Bacillariophyta</taxon>
        <taxon>Coscinodiscophyceae</taxon>
        <taxon>Thalassiosirophycidae</taxon>
        <taxon>Thalassiosirales</taxon>
        <taxon>Thalassiosiraceae</taxon>
        <taxon>Thalassiosira</taxon>
    </lineage>
</organism>
<dbReference type="EMBL" id="AGNL01022432">
    <property type="protein sequence ID" value="EJK59730.1"/>
    <property type="molecule type" value="Genomic_DNA"/>
</dbReference>
<evidence type="ECO:0000256" key="2">
    <source>
        <dbReference type="SAM" id="Phobius"/>
    </source>
</evidence>
<comment type="caution">
    <text evidence="3">The sequence shown here is derived from an EMBL/GenBank/DDBJ whole genome shotgun (WGS) entry which is preliminary data.</text>
</comment>
<reference evidence="3 4" key="1">
    <citation type="journal article" date="2012" name="Genome Biol.">
        <title>Genome and low-iron response of an oceanic diatom adapted to chronic iron limitation.</title>
        <authorList>
            <person name="Lommer M."/>
            <person name="Specht M."/>
            <person name="Roy A.S."/>
            <person name="Kraemer L."/>
            <person name="Andreson R."/>
            <person name="Gutowska M.A."/>
            <person name="Wolf J."/>
            <person name="Bergner S.V."/>
            <person name="Schilhabel M.B."/>
            <person name="Klostermeier U.C."/>
            <person name="Beiko R.G."/>
            <person name="Rosenstiel P."/>
            <person name="Hippler M."/>
            <person name="Laroche J."/>
        </authorList>
    </citation>
    <scope>NUCLEOTIDE SEQUENCE [LARGE SCALE GENOMIC DNA]</scope>
    <source>
        <strain evidence="3 4">CCMP1005</strain>
    </source>
</reference>
<evidence type="ECO:0000313" key="3">
    <source>
        <dbReference type="EMBL" id="EJK59730.1"/>
    </source>
</evidence>
<dbReference type="AlphaFoldDB" id="K0S3G1"/>
<feature type="region of interest" description="Disordered" evidence="1">
    <location>
        <begin position="395"/>
        <end position="416"/>
    </location>
</feature>
<keyword evidence="2" id="KW-0812">Transmembrane</keyword>
<protein>
    <submittedName>
        <fullName evidence="3">Uncharacterized protein</fullName>
    </submittedName>
</protein>
<gene>
    <name evidence="3" type="ORF">THAOC_20009</name>
</gene>
<keyword evidence="2" id="KW-0472">Membrane</keyword>
<keyword evidence="4" id="KW-1185">Reference proteome</keyword>
<name>K0S3G1_THAOC</name>
<evidence type="ECO:0000256" key="1">
    <source>
        <dbReference type="SAM" id="MobiDB-lite"/>
    </source>
</evidence>
<proteinExistence type="predicted"/>
<keyword evidence="2" id="KW-1133">Transmembrane helix</keyword>
<accession>K0S3G1</accession>
<feature type="transmembrane region" description="Helical" evidence="2">
    <location>
        <begin position="21"/>
        <end position="42"/>
    </location>
</feature>